<dbReference type="PANTHER" id="PTHR42796:SF4">
    <property type="entry name" value="FUMARYLACETOACETATE HYDROLASE DOMAIN-CONTAINING PROTEIN 2A"/>
    <property type="match status" value="1"/>
</dbReference>
<evidence type="ECO:0000256" key="2">
    <source>
        <dbReference type="ARBA" id="ARBA00022723"/>
    </source>
</evidence>
<keyword evidence="2" id="KW-0479">Metal-binding</keyword>
<gene>
    <name evidence="4" type="ORF">BXY45_112135</name>
</gene>
<dbReference type="Gene3D" id="3.90.850.10">
    <property type="entry name" value="Fumarylacetoacetase-like, C-terminal domain"/>
    <property type="match status" value="1"/>
</dbReference>
<reference evidence="4 5" key="1">
    <citation type="submission" date="2018-03" db="EMBL/GenBank/DDBJ databases">
        <title>Genomic Encyclopedia of Archaeal and Bacterial Type Strains, Phase II (KMG-II): from individual species to whole genera.</title>
        <authorList>
            <person name="Goeker M."/>
        </authorList>
    </citation>
    <scope>NUCLEOTIDE SEQUENCE [LARGE SCALE GENOMIC DNA]</scope>
    <source>
        <strain evidence="4 5">DSM 44889</strain>
    </source>
</reference>
<name>A0A316A6Q2_9ACTN</name>
<dbReference type="Proteomes" id="UP000245469">
    <property type="component" value="Unassembled WGS sequence"/>
</dbReference>
<sequence>MASSTSVHNVRVATVRLPTGTRAAAALAGGGDGDGEPLAWHLLPHRDVGELLREGDDDADGGGWRGASRRALAGPARDVLIEQPDFAPLVLDPRKVVCCGHNYRAHIEEMGRPIPASPTLFTKFADTLAGARDDLVLPAHAREVDWEGELAVVVGAPLLHATREQARAAIAGYAAANDLSVREAQRRTTQWLPGKAFDATMPLGPWLVDSRDVDPADGLRLTCEVNGEQVQQGSTADLVFDAADLLVEISSFTRLSPGDVVLTGTPGGVGTAMNPPRELADGDVVRVAVEGVGAVRNTIRFTSTNTSSTDEQRGAAA</sequence>
<dbReference type="GO" id="GO:0016787">
    <property type="term" value="F:hydrolase activity"/>
    <property type="evidence" value="ECO:0007669"/>
    <property type="project" value="UniProtKB-KW"/>
</dbReference>
<dbReference type="GO" id="GO:0046872">
    <property type="term" value="F:metal ion binding"/>
    <property type="evidence" value="ECO:0007669"/>
    <property type="project" value="UniProtKB-KW"/>
</dbReference>
<comment type="similarity">
    <text evidence="1">Belongs to the FAH family.</text>
</comment>
<dbReference type="GO" id="GO:0019752">
    <property type="term" value="P:carboxylic acid metabolic process"/>
    <property type="evidence" value="ECO:0007669"/>
    <property type="project" value="UniProtKB-ARBA"/>
</dbReference>
<accession>A0A316A6Q2</accession>
<dbReference type="FunFam" id="3.90.850.10:FF:000002">
    <property type="entry name" value="2-hydroxyhepta-2,4-diene-1,7-dioate isomerase"/>
    <property type="match status" value="1"/>
</dbReference>
<dbReference type="RefSeq" id="WP_109774570.1">
    <property type="nucleotide sequence ID" value="NZ_QGDQ01000012.1"/>
</dbReference>
<dbReference type="InterPro" id="IPR051121">
    <property type="entry name" value="FAH"/>
</dbReference>
<proteinExistence type="inferred from homology"/>
<dbReference type="Pfam" id="PF01557">
    <property type="entry name" value="FAA_hydrolase"/>
    <property type="match status" value="1"/>
</dbReference>
<dbReference type="EMBL" id="QGDQ01000012">
    <property type="protein sequence ID" value="PWJ53561.1"/>
    <property type="molecule type" value="Genomic_DNA"/>
</dbReference>
<comment type="caution">
    <text evidence="4">The sequence shown here is derived from an EMBL/GenBank/DDBJ whole genome shotgun (WGS) entry which is preliminary data.</text>
</comment>
<organism evidence="4 5">
    <name type="scientific">Quadrisphaera granulorum</name>
    <dbReference type="NCBI Taxonomy" id="317664"/>
    <lineage>
        <taxon>Bacteria</taxon>
        <taxon>Bacillati</taxon>
        <taxon>Actinomycetota</taxon>
        <taxon>Actinomycetes</taxon>
        <taxon>Kineosporiales</taxon>
        <taxon>Kineosporiaceae</taxon>
        <taxon>Quadrisphaera</taxon>
    </lineage>
</organism>
<dbReference type="PANTHER" id="PTHR42796">
    <property type="entry name" value="FUMARYLACETOACETATE HYDROLASE DOMAIN-CONTAINING PROTEIN 2A-RELATED"/>
    <property type="match status" value="1"/>
</dbReference>
<keyword evidence="5" id="KW-1185">Reference proteome</keyword>
<feature type="domain" description="Fumarylacetoacetase-like C-terminal" evidence="3">
    <location>
        <begin position="95"/>
        <end position="299"/>
    </location>
</feature>
<keyword evidence="4" id="KW-0378">Hydrolase</keyword>
<protein>
    <submittedName>
        <fullName evidence="4">Acylpyruvate hydrolase</fullName>
    </submittedName>
</protein>
<dbReference type="AlphaFoldDB" id="A0A316A6Q2"/>
<dbReference type="SUPFAM" id="SSF56529">
    <property type="entry name" value="FAH"/>
    <property type="match status" value="1"/>
</dbReference>
<dbReference type="InterPro" id="IPR036663">
    <property type="entry name" value="Fumarylacetoacetase_C_sf"/>
</dbReference>
<evidence type="ECO:0000313" key="5">
    <source>
        <dbReference type="Proteomes" id="UP000245469"/>
    </source>
</evidence>
<evidence type="ECO:0000313" key="4">
    <source>
        <dbReference type="EMBL" id="PWJ53561.1"/>
    </source>
</evidence>
<dbReference type="OrthoDB" id="9805307at2"/>
<evidence type="ECO:0000259" key="3">
    <source>
        <dbReference type="Pfam" id="PF01557"/>
    </source>
</evidence>
<dbReference type="GO" id="GO:0016853">
    <property type="term" value="F:isomerase activity"/>
    <property type="evidence" value="ECO:0007669"/>
    <property type="project" value="UniProtKB-ARBA"/>
</dbReference>
<keyword evidence="4" id="KW-0670">Pyruvate</keyword>
<dbReference type="InterPro" id="IPR011234">
    <property type="entry name" value="Fumarylacetoacetase-like_C"/>
</dbReference>
<evidence type="ECO:0000256" key="1">
    <source>
        <dbReference type="ARBA" id="ARBA00010211"/>
    </source>
</evidence>